<evidence type="ECO:0000256" key="1">
    <source>
        <dbReference type="SAM" id="MobiDB-lite"/>
    </source>
</evidence>
<gene>
    <name evidence="2" type="ORF">HR45_15420</name>
</gene>
<feature type="region of interest" description="Disordered" evidence="1">
    <location>
        <begin position="37"/>
        <end position="80"/>
    </location>
</feature>
<dbReference type="RefSeq" id="WP_037444545.1">
    <property type="nucleotide sequence ID" value="NZ_JPEO01000015.1"/>
</dbReference>
<reference evidence="2 3" key="1">
    <citation type="submission" date="2014-06" db="EMBL/GenBank/DDBJ databases">
        <title>Shewanella sp. YQH10.</title>
        <authorList>
            <person name="Liu Y."/>
            <person name="Zeng R."/>
        </authorList>
    </citation>
    <scope>NUCLEOTIDE SEQUENCE [LARGE SCALE GENOMIC DNA]</scope>
    <source>
        <strain evidence="2 3">YQH10</strain>
    </source>
</reference>
<keyword evidence="3" id="KW-1185">Reference proteome</keyword>
<dbReference type="EMBL" id="JPEO01000015">
    <property type="protein sequence ID" value="KFZ36679.1"/>
    <property type="molecule type" value="Genomic_DNA"/>
</dbReference>
<name>A0A094JF62_9GAMM</name>
<dbReference type="Proteomes" id="UP000029264">
    <property type="component" value="Unassembled WGS sequence"/>
</dbReference>
<evidence type="ECO:0000313" key="2">
    <source>
        <dbReference type="EMBL" id="KFZ36679.1"/>
    </source>
</evidence>
<dbReference type="STRING" id="1515746.HR45_15420"/>
<protein>
    <recommendedName>
        <fullName evidence="4">DUF3306 domain-containing protein</fullName>
    </recommendedName>
</protein>
<organism evidence="2 3">
    <name type="scientific">Shewanella mangrovi</name>
    <dbReference type="NCBI Taxonomy" id="1515746"/>
    <lineage>
        <taxon>Bacteria</taxon>
        <taxon>Pseudomonadati</taxon>
        <taxon>Pseudomonadota</taxon>
        <taxon>Gammaproteobacteria</taxon>
        <taxon>Alteromonadales</taxon>
        <taxon>Shewanellaceae</taxon>
        <taxon>Shewanella</taxon>
    </lineage>
</organism>
<comment type="caution">
    <text evidence="2">The sequence shown here is derived from an EMBL/GenBank/DDBJ whole genome shotgun (WGS) entry which is preliminary data.</text>
</comment>
<feature type="compositionally biased region" description="Basic and acidic residues" evidence="1">
    <location>
        <begin position="216"/>
        <end position="225"/>
    </location>
</feature>
<accession>A0A094JF62</accession>
<dbReference type="OrthoDB" id="6263687at2"/>
<feature type="region of interest" description="Disordered" evidence="1">
    <location>
        <begin position="183"/>
        <end position="225"/>
    </location>
</feature>
<dbReference type="Pfam" id="PF11748">
    <property type="entry name" value="DUF3306"/>
    <property type="match status" value="1"/>
</dbReference>
<feature type="compositionally biased region" description="Polar residues" evidence="1">
    <location>
        <begin position="186"/>
        <end position="196"/>
    </location>
</feature>
<evidence type="ECO:0000313" key="3">
    <source>
        <dbReference type="Proteomes" id="UP000029264"/>
    </source>
</evidence>
<evidence type="ECO:0008006" key="4">
    <source>
        <dbReference type="Google" id="ProtNLM"/>
    </source>
</evidence>
<sequence length="225" mass="24688">MSESRGFLSRWALRKQQALQGEELPEEEISEVAITATEQDVVEPQAASAETATETDIPATELQDETAEEQVLTAEDLPDPSGIEIGGSFASFMAKNVDPTVRQAALRTLWKQPHFSEIDGMMEYALDYSNQEILTPEVSSELAKKVFRHLVKDEAPEASEVNETELADVAIGDDVDTEVIAEAETVAQQPDSIETTDLSDKMDGEFVENSQNDPLIDEKNNDGVV</sequence>
<dbReference type="AlphaFoldDB" id="A0A094JF62"/>
<dbReference type="InterPro" id="IPR021735">
    <property type="entry name" value="DUF3306"/>
</dbReference>
<dbReference type="eggNOG" id="ENOG5032ZGA">
    <property type="taxonomic scope" value="Bacteria"/>
</dbReference>
<proteinExistence type="predicted"/>